<feature type="domain" description="FimV N-terminal" evidence="3">
    <location>
        <begin position="36"/>
        <end position="134"/>
    </location>
</feature>
<feature type="compositionally biased region" description="Polar residues" evidence="1">
    <location>
        <begin position="392"/>
        <end position="420"/>
    </location>
</feature>
<keyword evidence="2" id="KW-0472">Membrane</keyword>
<keyword evidence="2" id="KW-0812">Transmembrane</keyword>
<dbReference type="RefSeq" id="WP_186915579.1">
    <property type="nucleotide sequence ID" value="NZ_JACOFZ010000001.1"/>
</dbReference>
<evidence type="ECO:0000313" key="5">
    <source>
        <dbReference type="Proteomes" id="UP000627446"/>
    </source>
</evidence>
<sequence>MISEGKIILVAKARHLAWGLSIALLLLLTASMSFALGLGEIRVRSNLGQSLLAYSDVLGNDFESLNPSCLRARVVTLDGVFLSSVNVTVHQRQNKRALSFTTRQAINEPAVTLVIDINCETQLHREFSILLDPPDAGHQLSAQSKDESPFSVSPQDVKKPAQAIETVAQVVTNAKPRIGKQKPEPSVTPVTRTETAVAPEPKKPSKKASKQTRDVLKLSDEVIIPELPSGLRMSDVLSTDAGRQLVQNNEELRAAQARMAAILRDEAAAPASVVSKPNDLAEIASLKRETEILRKQSAVDKSALEELQNKSQFDLWLVLLAIVAVVAILVIVFLLFYIRKNMAMGKATWWEGNVVADIDDEITDAVESRNEIDLDSRSPSGLRSSERADTTKGPQSNSTESTQRDSGLATETDSGFQRTPTLEETNSSIFNFFSPRGSSVKVEEISDVTQEAEFWISMNDPLRAIEILQAQERIEHPDSPVPWLFLLDLYRTVKDVERYNQLRDRFIVHFNANIPEFDVDLTLLPMRCLEDFEHLLGRICALWGTHEIIPYLESLLVDDREGKRAGFDLPVYRDILMLLGIAHELERMRAMDAEMQDMLVASHRAEPPAKVDPVSEAEFGTIEFESIDFHAIDLSQPEKKN</sequence>
<proteinExistence type="predicted"/>
<comment type="caution">
    <text evidence="4">The sequence shown here is derived from an EMBL/GenBank/DDBJ whole genome shotgun (WGS) entry which is preliminary data.</text>
</comment>
<feature type="region of interest" description="Disordered" evidence="1">
    <location>
        <begin position="177"/>
        <end position="213"/>
    </location>
</feature>
<feature type="region of interest" description="Disordered" evidence="1">
    <location>
        <begin position="134"/>
        <end position="157"/>
    </location>
</feature>
<dbReference type="Proteomes" id="UP000627446">
    <property type="component" value="Unassembled WGS sequence"/>
</dbReference>
<dbReference type="AlphaFoldDB" id="A0A923KS10"/>
<dbReference type="EMBL" id="JACOFZ010000001">
    <property type="protein sequence ID" value="MBC3879857.1"/>
    <property type="molecule type" value="Genomic_DNA"/>
</dbReference>
<evidence type="ECO:0000256" key="2">
    <source>
        <dbReference type="SAM" id="Phobius"/>
    </source>
</evidence>
<dbReference type="InterPro" id="IPR057840">
    <property type="entry name" value="FimV_N"/>
</dbReference>
<keyword evidence="2" id="KW-1133">Transmembrane helix</keyword>
<organism evidence="4 5">
    <name type="scientific">Undibacterium nitidum</name>
    <dbReference type="NCBI Taxonomy" id="2762298"/>
    <lineage>
        <taxon>Bacteria</taxon>
        <taxon>Pseudomonadati</taxon>
        <taxon>Pseudomonadota</taxon>
        <taxon>Betaproteobacteria</taxon>
        <taxon>Burkholderiales</taxon>
        <taxon>Oxalobacteraceae</taxon>
        <taxon>Undibacterium</taxon>
    </lineage>
</organism>
<reference evidence="4" key="1">
    <citation type="submission" date="2020-08" db="EMBL/GenBank/DDBJ databases">
        <title>Novel species isolated from subtropical streams in China.</title>
        <authorList>
            <person name="Lu H."/>
        </authorList>
    </citation>
    <scope>NUCLEOTIDE SEQUENCE</scope>
    <source>
        <strain evidence="4">LX22W</strain>
    </source>
</reference>
<feature type="transmembrane region" description="Helical" evidence="2">
    <location>
        <begin position="315"/>
        <end position="338"/>
    </location>
</feature>
<protein>
    <recommendedName>
        <fullName evidence="3">FimV N-terminal domain-containing protein</fullName>
    </recommendedName>
</protein>
<dbReference type="Pfam" id="PF25800">
    <property type="entry name" value="FimV_N"/>
    <property type="match status" value="1"/>
</dbReference>
<gene>
    <name evidence="4" type="ORF">H8K36_00575</name>
</gene>
<evidence type="ECO:0000259" key="3">
    <source>
        <dbReference type="Pfam" id="PF25800"/>
    </source>
</evidence>
<evidence type="ECO:0000256" key="1">
    <source>
        <dbReference type="SAM" id="MobiDB-lite"/>
    </source>
</evidence>
<name>A0A923KS10_9BURK</name>
<evidence type="ECO:0000313" key="4">
    <source>
        <dbReference type="EMBL" id="MBC3879857.1"/>
    </source>
</evidence>
<feature type="region of interest" description="Disordered" evidence="1">
    <location>
        <begin position="369"/>
        <end position="420"/>
    </location>
</feature>
<keyword evidence="5" id="KW-1185">Reference proteome</keyword>
<accession>A0A923KS10</accession>